<dbReference type="PANTHER" id="PTHR46623">
    <property type="entry name" value="CARBOXYMETHYLENEBUTENOLIDASE-RELATED"/>
    <property type="match status" value="1"/>
</dbReference>
<proteinExistence type="predicted"/>
<gene>
    <name evidence="2" type="ORF">PSACC_01623</name>
</gene>
<keyword evidence="3" id="KW-1185">Reference proteome</keyword>
<accession>A0A2H9TLF2</accession>
<reference evidence="2 3" key="1">
    <citation type="submission" date="2016-10" db="EMBL/GenBank/DDBJ databases">
        <title>The genome of Paramicrosporidium saccamoebae is the missing link in understanding Cryptomycota and Microsporidia evolution.</title>
        <authorList>
            <person name="Quandt C.A."/>
            <person name="Beaudet D."/>
            <person name="Corsaro D."/>
            <person name="Michel R."/>
            <person name="Corradi N."/>
            <person name="James T."/>
        </authorList>
    </citation>
    <scope>NUCLEOTIDE SEQUENCE [LARGE SCALE GENOMIC DNA]</scope>
    <source>
        <strain evidence="2 3">KSL3</strain>
    </source>
</reference>
<evidence type="ECO:0000259" key="1">
    <source>
        <dbReference type="Pfam" id="PF01738"/>
    </source>
</evidence>
<protein>
    <recommendedName>
        <fullName evidence="1">Dienelactone hydrolase domain-containing protein</fullName>
    </recommendedName>
</protein>
<name>A0A2H9TLF2_9FUNG</name>
<dbReference type="InterPro" id="IPR051049">
    <property type="entry name" value="Dienelactone_hydrolase-like"/>
</dbReference>
<dbReference type="GO" id="GO:0016787">
    <property type="term" value="F:hydrolase activity"/>
    <property type="evidence" value="ECO:0007669"/>
    <property type="project" value="InterPro"/>
</dbReference>
<dbReference type="OrthoDB" id="17560at2759"/>
<organism evidence="2 3">
    <name type="scientific">Paramicrosporidium saccamoebae</name>
    <dbReference type="NCBI Taxonomy" id="1246581"/>
    <lineage>
        <taxon>Eukaryota</taxon>
        <taxon>Fungi</taxon>
        <taxon>Fungi incertae sedis</taxon>
        <taxon>Cryptomycota</taxon>
        <taxon>Cryptomycota incertae sedis</taxon>
        <taxon>Paramicrosporidium</taxon>
    </lineage>
</organism>
<feature type="domain" description="Dienelactone hydrolase" evidence="1">
    <location>
        <begin position="1"/>
        <end position="59"/>
    </location>
</feature>
<comment type="caution">
    <text evidence="2">The sequence shown here is derived from an EMBL/GenBank/DDBJ whole genome shotgun (WGS) entry which is preliminary data.</text>
</comment>
<dbReference type="Pfam" id="PF01738">
    <property type="entry name" value="DLH"/>
    <property type="match status" value="2"/>
</dbReference>
<dbReference type="SUPFAM" id="SSF53474">
    <property type="entry name" value="alpha/beta-Hydrolases"/>
    <property type="match status" value="1"/>
</dbReference>
<dbReference type="Gene3D" id="3.40.50.1820">
    <property type="entry name" value="alpha/beta hydrolase"/>
    <property type="match status" value="1"/>
</dbReference>
<dbReference type="AlphaFoldDB" id="A0A2H9TLF2"/>
<evidence type="ECO:0000313" key="3">
    <source>
        <dbReference type="Proteomes" id="UP000240830"/>
    </source>
</evidence>
<dbReference type="InterPro" id="IPR002925">
    <property type="entry name" value="Dienelactn_hydro"/>
</dbReference>
<dbReference type="Proteomes" id="UP000240830">
    <property type="component" value="Unassembled WGS sequence"/>
</dbReference>
<dbReference type="STRING" id="1246581.A0A2H9TLF2"/>
<feature type="domain" description="Dienelactone hydrolase" evidence="1">
    <location>
        <begin position="62"/>
        <end position="116"/>
    </location>
</feature>
<evidence type="ECO:0000313" key="2">
    <source>
        <dbReference type="EMBL" id="PJF18562.1"/>
    </source>
</evidence>
<dbReference type="InterPro" id="IPR029058">
    <property type="entry name" value="AB_hydrolase_fold"/>
</dbReference>
<sequence>MKNISERFASAGFTALAPDLYRGTVATTTDEASHLMSDLNWDTAMTDVQSAVEYLRASGVKKTAAKLEETLVQHGVKYHAYHYDADHAFMNETRPEVFNKTSADLAFQRACDFLKSL</sequence>
<dbReference type="EMBL" id="MTSL01000115">
    <property type="protein sequence ID" value="PJF18562.1"/>
    <property type="molecule type" value="Genomic_DNA"/>
</dbReference>
<dbReference type="PANTHER" id="PTHR46623:SF6">
    <property type="entry name" value="ALPHA_BETA-HYDROLASES SUPERFAMILY PROTEIN"/>
    <property type="match status" value="1"/>
</dbReference>